<comment type="similarity">
    <text evidence="1">Belongs to the short-chain dehydrogenases/reductases (SDR) family.</text>
</comment>
<evidence type="ECO:0000256" key="2">
    <source>
        <dbReference type="ARBA" id="ARBA00023002"/>
    </source>
</evidence>
<dbReference type="PRINTS" id="PR00081">
    <property type="entry name" value="GDHRDH"/>
</dbReference>
<proteinExistence type="inferred from homology"/>
<evidence type="ECO:0000313" key="4">
    <source>
        <dbReference type="Proteomes" id="UP000219972"/>
    </source>
</evidence>
<dbReference type="InterPro" id="IPR051122">
    <property type="entry name" value="SDR_DHRS6-like"/>
</dbReference>
<dbReference type="PROSITE" id="PS00061">
    <property type="entry name" value="ADH_SHORT"/>
    <property type="match status" value="1"/>
</dbReference>
<dbReference type="PANTHER" id="PTHR43477:SF1">
    <property type="entry name" value="DIHYDROANTICAPSIN 7-DEHYDROGENASE"/>
    <property type="match status" value="1"/>
</dbReference>
<dbReference type="Gene3D" id="3.40.50.720">
    <property type="entry name" value="NAD(P)-binding Rossmann-like Domain"/>
    <property type="match status" value="1"/>
</dbReference>
<gene>
    <name evidence="3" type="ORF">CO662_23215</name>
</gene>
<keyword evidence="4" id="KW-1185">Reference proteome</keyword>
<dbReference type="RefSeq" id="WP_097544135.1">
    <property type="nucleotide sequence ID" value="NZ_NWSK01000026.1"/>
</dbReference>
<comment type="caution">
    <text evidence="3">The sequence shown here is derived from an EMBL/GenBank/DDBJ whole genome shotgun (WGS) entry which is preliminary data.</text>
</comment>
<dbReference type="InterPro" id="IPR002347">
    <property type="entry name" value="SDR_fam"/>
</dbReference>
<protein>
    <submittedName>
        <fullName evidence="3">2-deoxy-D-gluconate 3-dehydrogenase</fullName>
    </submittedName>
</protein>
<organism evidence="3 4">
    <name type="scientific">Rhizobium anhuiense</name>
    <dbReference type="NCBI Taxonomy" id="1184720"/>
    <lineage>
        <taxon>Bacteria</taxon>
        <taxon>Pseudomonadati</taxon>
        <taxon>Pseudomonadota</taxon>
        <taxon>Alphaproteobacteria</taxon>
        <taxon>Hyphomicrobiales</taxon>
        <taxon>Rhizobiaceae</taxon>
        <taxon>Rhizobium/Agrobacterium group</taxon>
        <taxon>Rhizobium</taxon>
    </lineage>
</organism>
<dbReference type="Proteomes" id="UP000219972">
    <property type="component" value="Unassembled WGS sequence"/>
</dbReference>
<dbReference type="Pfam" id="PF13561">
    <property type="entry name" value="adh_short_C2"/>
    <property type="match status" value="1"/>
</dbReference>
<keyword evidence="2" id="KW-0560">Oxidoreductase</keyword>
<sequence>MSFAPDLFVGKTVVVVGGTSGIGAAAAMAFAGLGADLHVAGLNASDPRAPAGISVTVTELDVRDAAALASFLDPLPRIDVLVNCAGVSRDRDEWNSEAFANVMAINFFPVMEASLLARPKMGKGAAIINIASMYATFGAADRPAYASSKGAIVQLTKSLAQEYAPDVRVNAVAPGWIVTPLSHGLFSDETASAPIMARIPFGRWGEAREIADAIVYLASPAAGYITGAVLPVDGGYLTV</sequence>
<dbReference type="PRINTS" id="PR00080">
    <property type="entry name" value="SDRFAMILY"/>
</dbReference>
<evidence type="ECO:0000256" key="1">
    <source>
        <dbReference type="ARBA" id="ARBA00006484"/>
    </source>
</evidence>
<dbReference type="SUPFAM" id="SSF51735">
    <property type="entry name" value="NAD(P)-binding Rossmann-fold domains"/>
    <property type="match status" value="1"/>
</dbReference>
<dbReference type="InterPro" id="IPR020904">
    <property type="entry name" value="Sc_DH/Rdtase_CS"/>
</dbReference>
<dbReference type="PANTHER" id="PTHR43477">
    <property type="entry name" value="DIHYDROANTICAPSIN 7-DEHYDROGENASE"/>
    <property type="match status" value="1"/>
</dbReference>
<dbReference type="EMBL" id="NWSL01000015">
    <property type="protein sequence ID" value="PDS49692.1"/>
    <property type="molecule type" value="Genomic_DNA"/>
</dbReference>
<dbReference type="InterPro" id="IPR036291">
    <property type="entry name" value="NAD(P)-bd_dom_sf"/>
</dbReference>
<evidence type="ECO:0000313" key="3">
    <source>
        <dbReference type="EMBL" id="PDS49692.1"/>
    </source>
</evidence>
<reference evidence="3 4" key="1">
    <citation type="submission" date="2017-09" db="EMBL/GenBank/DDBJ databases">
        <title>Comparative genomics of rhizobia isolated from Phaseolus vulgaris in China.</title>
        <authorList>
            <person name="Tong W."/>
        </authorList>
    </citation>
    <scope>NUCLEOTIDE SEQUENCE [LARGE SCALE GENOMIC DNA]</scope>
    <source>
        <strain evidence="3 4">Y27</strain>
    </source>
</reference>
<name>A0ABX4J3Q9_9HYPH</name>
<accession>A0ABX4J3Q9</accession>